<dbReference type="InterPro" id="IPR001915">
    <property type="entry name" value="Peptidase_M48"/>
</dbReference>
<dbReference type="GO" id="GO:0004222">
    <property type="term" value="F:metalloendopeptidase activity"/>
    <property type="evidence" value="ECO:0007669"/>
    <property type="project" value="InterPro"/>
</dbReference>
<keyword evidence="1 6" id="KW-0645">Protease</keyword>
<dbReference type="GO" id="GO:0006508">
    <property type="term" value="P:proteolysis"/>
    <property type="evidence" value="ECO:0007669"/>
    <property type="project" value="UniProtKB-KW"/>
</dbReference>
<evidence type="ECO:0000256" key="3">
    <source>
        <dbReference type="ARBA" id="ARBA00022801"/>
    </source>
</evidence>
<dbReference type="Gene3D" id="3.30.2010.10">
    <property type="entry name" value="Metalloproteases ('zincins'), catalytic domain"/>
    <property type="match status" value="1"/>
</dbReference>
<feature type="domain" description="Peptidase M48" evidence="8">
    <location>
        <begin position="129"/>
        <end position="211"/>
    </location>
</feature>
<keyword evidence="7" id="KW-0812">Transmembrane</keyword>
<feature type="transmembrane region" description="Helical" evidence="7">
    <location>
        <begin position="7"/>
        <end position="30"/>
    </location>
</feature>
<evidence type="ECO:0000313" key="10">
    <source>
        <dbReference type="Proteomes" id="UP000093898"/>
    </source>
</evidence>
<keyword evidence="3 6" id="KW-0378">Hydrolase</keyword>
<dbReference type="InterPro" id="IPR052173">
    <property type="entry name" value="Beta-lactam_resp_regulator"/>
</dbReference>
<gene>
    <name evidence="9" type="ORF">A5630_10125</name>
</gene>
<dbReference type="GO" id="GO:0046872">
    <property type="term" value="F:metal ion binding"/>
    <property type="evidence" value="ECO:0007669"/>
    <property type="project" value="UniProtKB-KW"/>
</dbReference>
<dbReference type="RefSeq" id="WP_064986738.1">
    <property type="nucleotide sequence ID" value="NZ_LZLC01000275.1"/>
</dbReference>
<evidence type="ECO:0000256" key="5">
    <source>
        <dbReference type="ARBA" id="ARBA00023049"/>
    </source>
</evidence>
<comment type="cofactor">
    <cofactor evidence="6">
        <name>Zn(2+)</name>
        <dbReference type="ChEBI" id="CHEBI:29105"/>
    </cofactor>
    <text evidence="6">Binds 1 zinc ion per subunit.</text>
</comment>
<dbReference type="AlphaFoldDB" id="A0A1A3GHY4"/>
<dbReference type="EMBL" id="LZLC01000275">
    <property type="protein sequence ID" value="OBJ34999.1"/>
    <property type="molecule type" value="Genomic_DNA"/>
</dbReference>
<dbReference type="PANTHER" id="PTHR34978:SF3">
    <property type="entry name" value="SLR0241 PROTEIN"/>
    <property type="match status" value="1"/>
</dbReference>
<keyword evidence="5 6" id="KW-0482">Metalloprotease</keyword>
<proteinExistence type="inferred from homology"/>
<dbReference type="Pfam" id="PF01435">
    <property type="entry name" value="Peptidase_M48"/>
    <property type="match status" value="1"/>
</dbReference>
<keyword evidence="7" id="KW-0472">Membrane</keyword>
<keyword evidence="2" id="KW-0479">Metal-binding</keyword>
<dbReference type="PANTHER" id="PTHR34978">
    <property type="entry name" value="POSSIBLE SENSOR-TRANSDUCER PROTEIN BLAR"/>
    <property type="match status" value="1"/>
</dbReference>
<dbReference type="CDD" id="cd07326">
    <property type="entry name" value="M56_BlaR1_MecR1_like"/>
    <property type="match status" value="1"/>
</dbReference>
<evidence type="ECO:0000256" key="2">
    <source>
        <dbReference type="ARBA" id="ARBA00022723"/>
    </source>
</evidence>
<reference evidence="9 10" key="1">
    <citation type="submission" date="2016-06" db="EMBL/GenBank/DDBJ databases">
        <authorList>
            <person name="Kjaerup R.B."/>
            <person name="Dalgaard T.S."/>
            <person name="Juul-Madsen H.R."/>
        </authorList>
    </citation>
    <scope>NUCLEOTIDE SEQUENCE [LARGE SCALE GENOMIC DNA]</scope>
    <source>
        <strain evidence="9 10">1127319.6</strain>
    </source>
</reference>
<name>A0A1A3GHY4_MYCMU</name>
<keyword evidence="7" id="KW-1133">Transmembrane helix</keyword>
<organism evidence="9 10">
    <name type="scientific">Mycolicibacterium mucogenicum</name>
    <name type="common">Mycobacterium mucogenicum</name>
    <dbReference type="NCBI Taxonomy" id="56689"/>
    <lineage>
        <taxon>Bacteria</taxon>
        <taxon>Bacillati</taxon>
        <taxon>Actinomycetota</taxon>
        <taxon>Actinomycetes</taxon>
        <taxon>Mycobacteriales</taxon>
        <taxon>Mycobacteriaceae</taxon>
        <taxon>Mycolicibacterium</taxon>
    </lineage>
</organism>
<evidence type="ECO:0000256" key="6">
    <source>
        <dbReference type="RuleBase" id="RU003983"/>
    </source>
</evidence>
<evidence type="ECO:0000256" key="1">
    <source>
        <dbReference type="ARBA" id="ARBA00022670"/>
    </source>
</evidence>
<comment type="caution">
    <text evidence="9">The sequence shown here is derived from an EMBL/GenBank/DDBJ whole genome shotgun (WGS) entry which is preliminary data.</text>
</comment>
<dbReference type="OrthoDB" id="9785340at2"/>
<comment type="similarity">
    <text evidence="6">Belongs to the peptidase M48 family.</text>
</comment>
<protein>
    <submittedName>
        <fullName evidence="9">Peptidase M48</fullName>
    </submittedName>
</protein>
<dbReference type="Proteomes" id="UP000093898">
    <property type="component" value="Unassembled WGS sequence"/>
</dbReference>
<evidence type="ECO:0000256" key="7">
    <source>
        <dbReference type="SAM" id="Phobius"/>
    </source>
</evidence>
<feature type="transmembrane region" description="Helical" evidence="7">
    <location>
        <begin position="283"/>
        <end position="309"/>
    </location>
</feature>
<evidence type="ECO:0000313" key="9">
    <source>
        <dbReference type="EMBL" id="OBJ34999.1"/>
    </source>
</evidence>
<accession>A0A1A3GHY4</accession>
<sequence length="313" mass="32727">MNAAAELLLYAVVVLVAGPSLLLELTANGAAPRLAIVTWLTAIVGVIGSFTAAICLMIVEAAGHWGRPDELLTSCLQRLTAILLGHGGQIPQAASAVAITTVLGALVWTGGQIARSLRRTRDRTFAHAEAVRLVGRSTTDNVVVVDTKQAAAYCVAGRPPAIVITTAVLAALDTRQLAAVLAHERAHLDGRHAHIVASMRSLAAILPFFALFTEGATRITTLLEMCADDVAARRHGRRTLLSGLLVLTRASPSHALGAASIAVLTRARRLTDHRGALRHLRTYLALLTTAWALAAAPLSVGVLACVGMLPCAA</sequence>
<evidence type="ECO:0000256" key="4">
    <source>
        <dbReference type="ARBA" id="ARBA00022833"/>
    </source>
</evidence>
<keyword evidence="4 6" id="KW-0862">Zinc</keyword>
<evidence type="ECO:0000259" key="8">
    <source>
        <dbReference type="Pfam" id="PF01435"/>
    </source>
</evidence>
<feature type="transmembrane region" description="Helical" evidence="7">
    <location>
        <begin position="36"/>
        <end position="59"/>
    </location>
</feature>